<name>W1YGJ7_9ZZZZ</name>
<dbReference type="InterPro" id="IPR038241">
    <property type="entry name" value="GhoS_sf"/>
</dbReference>
<dbReference type="AlphaFoldDB" id="W1YGJ7"/>
<proteinExistence type="predicted"/>
<sequence>IDRSHIMEGKNKFNTYVVSFDYPSSYSSVFLRLRSLMHDMNFSSIVADEYGIPRQLNENSFAITTSLAASEIEDLIRLKCLDLPDIDFDLNIMTVDDYFRQFYK</sequence>
<dbReference type="Gene3D" id="3.30.70.2360">
    <property type="match status" value="1"/>
</dbReference>
<protein>
    <submittedName>
        <fullName evidence="1">Uncharacterized protein</fullName>
    </submittedName>
</protein>
<comment type="caution">
    <text evidence="1">The sequence shown here is derived from an EMBL/GenBank/DDBJ whole genome shotgun (WGS) entry which is preliminary data.</text>
</comment>
<organism evidence="1">
    <name type="scientific">human gut metagenome</name>
    <dbReference type="NCBI Taxonomy" id="408170"/>
    <lineage>
        <taxon>unclassified sequences</taxon>
        <taxon>metagenomes</taxon>
        <taxon>organismal metagenomes</taxon>
    </lineage>
</organism>
<evidence type="ECO:0000313" key="1">
    <source>
        <dbReference type="EMBL" id="ETJ41506.1"/>
    </source>
</evidence>
<dbReference type="EMBL" id="AZMM01004568">
    <property type="protein sequence ID" value="ETJ41506.1"/>
    <property type="molecule type" value="Genomic_DNA"/>
</dbReference>
<dbReference type="GO" id="GO:0004521">
    <property type="term" value="F:RNA endonuclease activity"/>
    <property type="evidence" value="ECO:0007669"/>
    <property type="project" value="InterPro"/>
</dbReference>
<dbReference type="InterPro" id="IPR022597">
    <property type="entry name" value="GhoS"/>
</dbReference>
<accession>W1YGJ7</accession>
<feature type="non-terminal residue" evidence="1">
    <location>
        <position position="1"/>
    </location>
</feature>
<dbReference type="Pfam" id="PF11080">
    <property type="entry name" value="GhoS"/>
    <property type="match status" value="1"/>
</dbReference>
<reference evidence="1" key="1">
    <citation type="submission" date="2013-12" db="EMBL/GenBank/DDBJ databases">
        <title>A Varibaculum cambriense genome reconstructed from a premature infant gut community with otherwise low bacterial novelty that shifts toward anaerobic metabolism during the third week of life.</title>
        <authorList>
            <person name="Brown C.T."/>
            <person name="Sharon I."/>
            <person name="Thomas B.C."/>
            <person name="Castelle C.J."/>
            <person name="Morowitz M.J."/>
            <person name="Banfield J.F."/>
        </authorList>
    </citation>
    <scope>NUCLEOTIDE SEQUENCE</scope>
</reference>
<gene>
    <name evidence="1" type="ORF">Q604_UNBC04568G0001</name>
</gene>